<sequence>MADAASSTARAKSMLADMPKSVVVVVGSLVVLLLGFLLLRSMSAEDVEIAGLPDHPIAPAEVGSIQIRAGDTDGVRVLIDGREVPTVDQRGARAVQAAGVPDGPHELRVVVPRSPSWLGSVTTTRMFTVDSVPPALQVEDSLRPDGPSEPVAVTGTVKDATRVEVAGKPVVPDPQGGFSAVVDRPDREVQVVATDAAGNRSERTMTVHIRHPGMRAVHLTGLAWTSDSLRESVLEMARLGKIDTIELDLKDESGEVVYDSAVPMAHQIGAVKGYYNARQVLDQLHRMGVRVVGRLVAFKDPVLGAASWNGGHPERVVQTAAGQPWTSGAYGSYAFTNFSDPVVVRYNIDIAAEAAALGFDDVLYDYVRRPDGHIEQMRIPGLTTTPEAAIADFLRQTQTEVRSRGALLGASVFGISVDRPTEIAQDIRQISRYVDYISPMVYPSHWAPGEFGVGNPNSRPYDIVVRSLAAFAKAVEGTDVQIIPWLQDFSLGVSYGPGEVAAQINAARANGMNSFLLWAPNCRYHDAALGPAG</sequence>
<dbReference type="AlphaFoldDB" id="A0A2N3Y7X0"/>
<name>A0A2N3Y7X0_SACSN</name>
<organism evidence="2 3">
    <name type="scientific">Saccharopolyspora spinosa</name>
    <dbReference type="NCBI Taxonomy" id="60894"/>
    <lineage>
        <taxon>Bacteria</taxon>
        <taxon>Bacillati</taxon>
        <taxon>Actinomycetota</taxon>
        <taxon>Actinomycetes</taxon>
        <taxon>Pseudonocardiales</taxon>
        <taxon>Pseudonocardiaceae</taxon>
        <taxon>Saccharopolyspora</taxon>
    </lineage>
</organism>
<evidence type="ECO:0000313" key="2">
    <source>
        <dbReference type="EMBL" id="PKW19036.1"/>
    </source>
</evidence>
<accession>A0A2N3Y7X0</accession>
<dbReference type="SUPFAM" id="SSF51445">
    <property type="entry name" value="(Trans)glycosidases"/>
    <property type="match status" value="1"/>
</dbReference>
<dbReference type="InterPro" id="IPR025275">
    <property type="entry name" value="DUF4015"/>
</dbReference>
<protein>
    <recommendedName>
        <fullName evidence="1">DUF4015 domain-containing protein</fullName>
    </recommendedName>
</protein>
<dbReference type="InterPro" id="IPR017853">
    <property type="entry name" value="GH"/>
</dbReference>
<dbReference type="RefSeq" id="WP_010310819.1">
    <property type="nucleotide sequence ID" value="NZ_CP061007.1"/>
</dbReference>
<keyword evidence="3" id="KW-1185">Reference proteome</keyword>
<dbReference type="Gene3D" id="3.20.20.80">
    <property type="entry name" value="Glycosidases"/>
    <property type="match status" value="1"/>
</dbReference>
<dbReference type="InterPro" id="IPR013783">
    <property type="entry name" value="Ig-like_fold"/>
</dbReference>
<evidence type="ECO:0000313" key="3">
    <source>
        <dbReference type="Proteomes" id="UP000233786"/>
    </source>
</evidence>
<reference evidence="2" key="1">
    <citation type="submission" date="2017-12" db="EMBL/GenBank/DDBJ databases">
        <title>Sequencing the genomes of 1000 Actinobacteria strains.</title>
        <authorList>
            <person name="Klenk H.-P."/>
        </authorList>
    </citation>
    <scope>NUCLEOTIDE SEQUENCE [LARGE SCALE GENOMIC DNA]</scope>
    <source>
        <strain evidence="2">DSM 44228</strain>
    </source>
</reference>
<evidence type="ECO:0000259" key="1">
    <source>
        <dbReference type="Pfam" id="PF13200"/>
    </source>
</evidence>
<dbReference type="Pfam" id="PF13200">
    <property type="entry name" value="DUF4015"/>
    <property type="match status" value="1"/>
</dbReference>
<proteinExistence type="predicted"/>
<dbReference type="GO" id="GO:0005975">
    <property type="term" value="P:carbohydrate metabolic process"/>
    <property type="evidence" value="ECO:0007669"/>
    <property type="project" value="UniProtKB-ARBA"/>
</dbReference>
<dbReference type="Gene3D" id="2.60.40.10">
    <property type="entry name" value="Immunoglobulins"/>
    <property type="match status" value="1"/>
</dbReference>
<dbReference type="Pfam" id="PF09136">
    <property type="entry name" value="Glucodextran_B"/>
    <property type="match status" value="1"/>
</dbReference>
<dbReference type="STRING" id="994479.GCA_000194155_05187"/>
<gene>
    <name evidence="2" type="ORF">A8926_7177</name>
</gene>
<feature type="domain" description="DUF4015" evidence="1">
    <location>
        <begin position="216"/>
        <end position="524"/>
    </location>
</feature>
<comment type="caution">
    <text evidence="2">The sequence shown here is derived from an EMBL/GenBank/DDBJ whole genome shotgun (WGS) entry which is preliminary data.</text>
</comment>
<dbReference type="EMBL" id="PJNB01000001">
    <property type="protein sequence ID" value="PKW19036.1"/>
    <property type="molecule type" value="Genomic_DNA"/>
</dbReference>
<dbReference type="Proteomes" id="UP000233786">
    <property type="component" value="Unassembled WGS sequence"/>
</dbReference>